<evidence type="ECO:0000256" key="5">
    <source>
        <dbReference type="ARBA" id="ARBA00022692"/>
    </source>
</evidence>
<dbReference type="InterPro" id="IPR036259">
    <property type="entry name" value="MFS_trans_sf"/>
</dbReference>
<dbReference type="Proteomes" id="UP000248606">
    <property type="component" value="Unassembled WGS sequence"/>
</dbReference>
<feature type="transmembrane region" description="Helical" evidence="9">
    <location>
        <begin position="236"/>
        <end position="255"/>
    </location>
</feature>
<feature type="transmembrane region" description="Helical" evidence="9">
    <location>
        <begin position="85"/>
        <end position="104"/>
    </location>
</feature>
<organism evidence="11 12">
    <name type="scientific">Lawsonella clevelandensis</name>
    <dbReference type="NCBI Taxonomy" id="1528099"/>
    <lineage>
        <taxon>Bacteria</taxon>
        <taxon>Bacillati</taxon>
        <taxon>Actinomycetota</taxon>
        <taxon>Actinomycetes</taxon>
        <taxon>Mycobacteriales</taxon>
        <taxon>Lawsonellaceae</taxon>
        <taxon>Lawsonella</taxon>
    </lineage>
</organism>
<protein>
    <submittedName>
        <fullName evidence="11">EmrB/QacA family drug resistance transporter</fullName>
    </submittedName>
</protein>
<keyword evidence="7 9" id="KW-0472">Membrane</keyword>
<feature type="compositionally biased region" description="Low complexity" evidence="8">
    <location>
        <begin position="543"/>
        <end position="570"/>
    </location>
</feature>
<dbReference type="GO" id="GO:0022857">
    <property type="term" value="F:transmembrane transporter activity"/>
    <property type="evidence" value="ECO:0007669"/>
    <property type="project" value="InterPro"/>
</dbReference>
<feature type="transmembrane region" description="Helical" evidence="9">
    <location>
        <begin position="311"/>
        <end position="333"/>
    </location>
</feature>
<dbReference type="GO" id="GO:0005886">
    <property type="term" value="C:plasma membrane"/>
    <property type="evidence" value="ECO:0007669"/>
    <property type="project" value="UniProtKB-SubCell"/>
</dbReference>
<reference evidence="11 12" key="1">
    <citation type="submission" date="2017-08" db="EMBL/GenBank/DDBJ databases">
        <title>Infants hospitalized years apart are colonized by the same room-sourced microbial strains.</title>
        <authorList>
            <person name="Brooks B."/>
            <person name="Olm M.R."/>
            <person name="Firek B.A."/>
            <person name="Baker R."/>
            <person name="Thomas B.C."/>
            <person name="Morowitz M.J."/>
            <person name="Banfield J.F."/>
        </authorList>
    </citation>
    <scope>NUCLEOTIDE SEQUENCE [LARGE SCALE GENOMIC DNA]</scope>
    <source>
        <strain evidence="11">S2_006_000_R1_57</strain>
    </source>
</reference>
<evidence type="ECO:0000256" key="9">
    <source>
        <dbReference type="SAM" id="Phobius"/>
    </source>
</evidence>
<dbReference type="PANTHER" id="PTHR23501">
    <property type="entry name" value="MAJOR FACILITATOR SUPERFAMILY"/>
    <property type="match status" value="1"/>
</dbReference>
<dbReference type="EMBL" id="QFOZ01000004">
    <property type="protein sequence ID" value="PZP89078.1"/>
    <property type="molecule type" value="Genomic_DNA"/>
</dbReference>
<name>A0A2W5ICJ2_9ACTN</name>
<dbReference type="SUPFAM" id="SSF103473">
    <property type="entry name" value="MFS general substrate transporter"/>
    <property type="match status" value="1"/>
</dbReference>
<dbReference type="Gene3D" id="1.20.1250.20">
    <property type="entry name" value="MFS general substrate transporter like domains"/>
    <property type="match status" value="1"/>
</dbReference>
<comment type="similarity">
    <text evidence="2">Belongs to the major facilitator superfamily. TCR/Tet family.</text>
</comment>
<dbReference type="Gene3D" id="1.20.1720.10">
    <property type="entry name" value="Multidrug resistance protein D"/>
    <property type="match status" value="1"/>
</dbReference>
<evidence type="ECO:0000256" key="2">
    <source>
        <dbReference type="ARBA" id="ARBA00007520"/>
    </source>
</evidence>
<feature type="transmembrane region" description="Helical" evidence="9">
    <location>
        <begin position="146"/>
        <end position="169"/>
    </location>
</feature>
<proteinExistence type="inferred from homology"/>
<feature type="domain" description="Major facilitator superfamily (MFS) profile" evidence="10">
    <location>
        <begin position="19"/>
        <end position="506"/>
    </location>
</feature>
<accession>A0A2W5ICJ2</accession>
<feature type="transmembrane region" description="Helical" evidence="9">
    <location>
        <begin position="20"/>
        <end position="42"/>
    </location>
</feature>
<evidence type="ECO:0000259" key="10">
    <source>
        <dbReference type="PROSITE" id="PS50850"/>
    </source>
</evidence>
<dbReference type="AlphaFoldDB" id="A0A2W5ICJ2"/>
<feature type="region of interest" description="Disordered" evidence="8">
    <location>
        <begin position="517"/>
        <end position="571"/>
    </location>
</feature>
<feature type="transmembrane region" description="Helical" evidence="9">
    <location>
        <begin position="54"/>
        <end position="73"/>
    </location>
</feature>
<evidence type="ECO:0000313" key="12">
    <source>
        <dbReference type="Proteomes" id="UP000248606"/>
    </source>
</evidence>
<evidence type="ECO:0000313" key="11">
    <source>
        <dbReference type="EMBL" id="PZP89078.1"/>
    </source>
</evidence>
<feature type="transmembrane region" description="Helical" evidence="9">
    <location>
        <begin position="364"/>
        <end position="381"/>
    </location>
</feature>
<keyword evidence="6 9" id="KW-1133">Transmembrane helix</keyword>
<dbReference type="InterPro" id="IPR020846">
    <property type="entry name" value="MFS_dom"/>
</dbReference>
<evidence type="ECO:0000256" key="6">
    <source>
        <dbReference type="ARBA" id="ARBA00022989"/>
    </source>
</evidence>
<feature type="transmembrane region" description="Helical" evidence="9">
    <location>
        <begin position="276"/>
        <end position="299"/>
    </location>
</feature>
<keyword evidence="4" id="KW-1003">Cell membrane</keyword>
<dbReference type="PRINTS" id="PR01036">
    <property type="entry name" value="TCRTETB"/>
</dbReference>
<dbReference type="Pfam" id="PF07690">
    <property type="entry name" value="MFS_1"/>
    <property type="match status" value="1"/>
</dbReference>
<evidence type="ECO:0000256" key="8">
    <source>
        <dbReference type="SAM" id="MobiDB-lite"/>
    </source>
</evidence>
<dbReference type="PROSITE" id="PS50850">
    <property type="entry name" value="MFS"/>
    <property type="match status" value="1"/>
</dbReference>
<feature type="transmembrane region" description="Helical" evidence="9">
    <location>
        <begin position="175"/>
        <end position="193"/>
    </location>
</feature>
<dbReference type="RefSeq" id="WP_303678751.1">
    <property type="nucleotide sequence ID" value="NZ_QFOZ01000004.1"/>
</dbReference>
<feature type="transmembrane region" description="Helical" evidence="9">
    <location>
        <begin position="340"/>
        <end position="358"/>
    </location>
</feature>
<feature type="transmembrane region" description="Helical" evidence="9">
    <location>
        <begin position="480"/>
        <end position="499"/>
    </location>
</feature>
<keyword evidence="3" id="KW-0813">Transport</keyword>
<dbReference type="FunFam" id="1.20.1720.10:FF:000004">
    <property type="entry name" value="EmrB/QacA family drug resistance transporter"/>
    <property type="match status" value="1"/>
</dbReference>
<evidence type="ECO:0000256" key="4">
    <source>
        <dbReference type="ARBA" id="ARBA00022475"/>
    </source>
</evidence>
<comment type="subcellular location">
    <subcellularLocation>
        <location evidence="1">Cell membrane</location>
        <topology evidence="1">Multi-pass membrane protein</topology>
    </subcellularLocation>
</comment>
<evidence type="ECO:0000256" key="7">
    <source>
        <dbReference type="ARBA" id="ARBA00023136"/>
    </source>
</evidence>
<evidence type="ECO:0000256" key="1">
    <source>
        <dbReference type="ARBA" id="ARBA00004651"/>
    </source>
</evidence>
<evidence type="ECO:0000256" key="3">
    <source>
        <dbReference type="ARBA" id="ARBA00022448"/>
    </source>
</evidence>
<dbReference type="InterPro" id="IPR011701">
    <property type="entry name" value="MFS"/>
</dbReference>
<feature type="transmembrane region" description="Helical" evidence="9">
    <location>
        <begin position="110"/>
        <end position="134"/>
    </location>
</feature>
<feature type="transmembrane region" description="Helical" evidence="9">
    <location>
        <begin position="205"/>
        <end position="224"/>
    </location>
</feature>
<dbReference type="PANTHER" id="PTHR23501:SF197">
    <property type="entry name" value="COMD"/>
    <property type="match status" value="1"/>
</dbReference>
<comment type="caution">
    <text evidence="11">The sequence shown here is derived from an EMBL/GenBank/DDBJ whole genome shotgun (WGS) entry which is preliminary data.</text>
</comment>
<feature type="region of interest" description="Disordered" evidence="8">
    <location>
        <begin position="604"/>
        <end position="623"/>
    </location>
</feature>
<gene>
    <name evidence="11" type="ORF">DI579_04055</name>
</gene>
<sequence length="623" mass="65868">MNTTTKEDKKARRREVLQALIGVMVGVFVAMTSLTIVGTSLPTMIKELHGSQTMYTWVITASMLSSTIATIIAGKLADQFHKKHLLMAGFALFAFGSLLSGFAWNTGALIGFRIVQGLGLGLQMSLSQVVIATVTSPRERGQYNGYLGAVIAFATVAGPVFGGFIVDLMGWRWCFWIGVPFTVIAMIVVQLKLKVPPAPKRTPKVDYLGAALITISVILFMLWMSEASKKASPATWQFWVPLVLAIVIGVGFAFWERKAAEPIIPYKVLNNRITKLAIAVSIVLGISQNSVSIFMGQYFQMGRGYTPTHSGLALLPIAFGSLIASTVSGLIVSSHGKWKPSVTIGIGTMMVGTIIMMFCDATTPYWYICLGLALIGIGQGASMQNLVLAVQNTVAYKDIGASTAVVTFSRSMGGTIGLQILGAFFNRSLTRHVTAGAHDLIRHGIDAKQLTELSHIGDLSILSSGDEVAHMVMNSYGNSIKVIFICIGIVSILAFVGVLCMHSTVLRDSIDLDTSEGNAGTAANAPSAGTGSVRSGSAEPDRAASAGAVPGSAGSDNAVSDSAGSSGASVPLLRTADRDDLHPMDLGEIWDLGDNVRLQRVYSPGTAPASVAPNDTTLNDTTP</sequence>
<feature type="compositionally biased region" description="Polar residues" evidence="8">
    <location>
        <begin position="613"/>
        <end position="623"/>
    </location>
</feature>
<keyword evidence="5 9" id="KW-0812">Transmembrane</keyword>